<sequence length="47" mass="4999">MSPMKRCTYGGNKEDCNGGEACASSGDCSGDLVCYKGYCFEDYNDPG</sequence>
<name>A0A9N9C962_9GLOM</name>
<reference evidence="1" key="1">
    <citation type="submission" date="2021-06" db="EMBL/GenBank/DDBJ databases">
        <authorList>
            <person name="Kallberg Y."/>
            <person name="Tangrot J."/>
            <person name="Rosling A."/>
        </authorList>
    </citation>
    <scope>NUCLEOTIDE SEQUENCE</scope>
    <source>
        <strain evidence="1">MT106</strain>
    </source>
</reference>
<protein>
    <submittedName>
        <fullName evidence="1">2235_t:CDS:1</fullName>
    </submittedName>
</protein>
<proteinExistence type="predicted"/>
<dbReference type="OrthoDB" id="2303420at2759"/>
<dbReference type="AlphaFoldDB" id="A0A9N9C962"/>
<keyword evidence="2" id="KW-1185">Reference proteome</keyword>
<dbReference type="EMBL" id="CAJVPL010001891">
    <property type="protein sequence ID" value="CAG8591644.1"/>
    <property type="molecule type" value="Genomic_DNA"/>
</dbReference>
<accession>A0A9N9C962</accession>
<comment type="caution">
    <text evidence="1">The sequence shown here is derived from an EMBL/GenBank/DDBJ whole genome shotgun (WGS) entry which is preliminary data.</text>
</comment>
<dbReference type="Proteomes" id="UP000789831">
    <property type="component" value="Unassembled WGS sequence"/>
</dbReference>
<gene>
    <name evidence="1" type="ORF">AGERDE_LOCUS8637</name>
</gene>
<evidence type="ECO:0000313" key="2">
    <source>
        <dbReference type="Proteomes" id="UP000789831"/>
    </source>
</evidence>
<organism evidence="1 2">
    <name type="scientific">Ambispora gerdemannii</name>
    <dbReference type="NCBI Taxonomy" id="144530"/>
    <lineage>
        <taxon>Eukaryota</taxon>
        <taxon>Fungi</taxon>
        <taxon>Fungi incertae sedis</taxon>
        <taxon>Mucoromycota</taxon>
        <taxon>Glomeromycotina</taxon>
        <taxon>Glomeromycetes</taxon>
        <taxon>Archaeosporales</taxon>
        <taxon>Ambisporaceae</taxon>
        <taxon>Ambispora</taxon>
    </lineage>
</organism>
<evidence type="ECO:0000313" key="1">
    <source>
        <dbReference type="EMBL" id="CAG8591644.1"/>
    </source>
</evidence>